<protein>
    <recommendedName>
        <fullName evidence="4">FAR1 domain-containing protein</fullName>
    </recommendedName>
</protein>
<reference evidence="2" key="1">
    <citation type="submission" date="2020-07" db="EMBL/GenBank/DDBJ databases">
        <title>Draft Genome Sequence of a Deep-Sea Yeast, Naganishia (Cryptococcus) liquefaciens strain N6.</title>
        <authorList>
            <person name="Han Y.W."/>
            <person name="Kajitani R."/>
            <person name="Morimoto H."/>
            <person name="Parhat M."/>
            <person name="Tsubouchi H."/>
            <person name="Bakenova O."/>
            <person name="Ogata M."/>
            <person name="Argunhan B."/>
            <person name="Aoki R."/>
            <person name="Kajiwara S."/>
            <person name="Itoh T."/>
            <person name="Iwasaki H."/>
        </authorList>
    </citation>
    <scope>NUCLEOTIDE SEQUENCE</scope>
    <source>
        <strain evidence="2">N6</strain>
    </source>
</reference>
<gene>
    <name evidence="2" type="ORF">NliqN6_3126</name>
</gene>
<feature type="region of interest" description="Disordered" evidence="1">
    <location>
        <begin position="156"/>
        <end position="180"/>
    </location>
</feature>
<dbReference type="PANTHER" id="PTHR47718">
    <property type="entry name" value="OS01G0519700 PROTEIN"/>
    <property type="match status" value="1"/>
</dbReference>
<evidence type="ECO:0008006" key="4">
    <source>
        <dbReference type="Google" id="ProtNLM"/>
    </source>
</evidence>
<sequence>MMNQAASQTNDESTGRAISPSLRTSEIQESMTDFLRQDASPNALEEHEHAAHHHHHHHHDQMPEMTLAAGMRAEHTEPMSHQMTAEAIQSALVLDPTLHAAEDEPLAGPSSDYLSHHYPQMSLPPNFGQPHSSYMQTHVPHHVDQSYHSPALPNFPDLPSQSLPMPPMSSMTDESSIPPPPQIDSHDLDTLVARINYHGAEHGYAVRKCQSRYKEGPNGVKVCERTYLVCDKSGKHRDTHAYMDVTKGGEGRKRRSKDGTPLPAATKRINCPFKLYARAVDGVWKWEGRCINHNHGPSIGIESRLHRKLSATQTIEASQWLDQGIRPHIVLQRLQEISAQRNEPCYASVKEIYNLKRLLNSYRRKERDHDQNMDEEHVVDGQLQLDVQLQGVPGVHDPQELTLEQAHSGV</sequence>
<dbReference type="AlphaFoldDB" id="A0A8H3YEQ3"/>
<feature type="compositionally biased region" description="Low complexity" evidence="1">
    <location>
        <begin position="158"/>
        <end position="171"/>
    </location>
</feature>
<keyword evidence="3" id="KW-1185">Reference proteome</keyword>
<dbReference type="Proteomes" id="UP000620104">
    <property type="component" value="Unassembled WGS sequence"/>
</dbReference>
<dbReference type="OrthoDB" id="2582319at2759"/>
<feature type="compositionally biased region" description="Polar residues" evidence="1">
    <location>
        <begin position="1"/>
        <end position="12"/>
    </location>
</feature>
<evidence type="ECO:0000256" key="1">
    <source>
        <dbReference type="SAM" id="MobiDB-lite"/>
    </source>
</evidence>
<evidence type="ECO:0000313" key="2">
    <source>
        <dbReference type="EMBL" id="GHJ86724.1"/>
    </source>
</evidence>
<accession>A0A8H3YEQ3</accession>
<proteinExistence type="predicted"/>
<feature type="region of interest" description="Disordered" evidence="1">
    <location>
        <begin position="1"/>
        <end position="29"/>
    </location>
</feature>
<evidence type="ECO:0000313" key="3">
    <source>
        <dbReference type="Proteomes" id="UP000620104"/>
    </source>
</evidence>
<comment type="caution">
    <text evidence="2">The sequence shown here is derived from an EMBL/GenBank/DDBJ whole genome shotgun (WGS) entry which is preliminary data.</text>
</comment>
<organism evidence="2 3">
    <name type="scientific">Naganishia liquefaciens</name>
    <dbReference type="NCBI Taxonomy" id="104408"/>
    <lineage>
        <taxon>Eukaryota</taxon>
        <taxon>Fungi</taxon>
        <taxon>Dikarya</taxon>
        <taxon>Basidiomycota</taxon>
        <taxon>Agaricomycotina</taxon>
        <taxon>Tremellomycetes</taxon>
        <taxon>Filobasidiales</taxon>
        <taxon>Filobasidiaceae</taxon>
        <taxon>Naganishia</taxon>
    </lineage>
</organism>
<dbReference type="PANTHER" id="PTHR47718:SF10">
    <property type="entry name" value="PROTEIN FAR1-RELATED SEQUENCE"/>
    <property type="match status" value="1"/>
</dbReference>
<dbReference type="EMBL" id="BLZA01000019">
    <property type="protein sequence ID" value="GHJ86724.1"/>
    <property type="molecule type" value="Genomic_DNA"/>
</dbReference>
<name>A0A8H3YEQ3_9TREE</name>